<dbReference type="RefSeq" id="WP_243407380.1">
    <property type="nucleotide sequence ID" value="NZ_FZMO01000097.1"/>
</dbReference>
<dbReference type="EMBL" id="FZMO01000097">
    <property type="protein sequence ID" value="SNQ47383.1"/>
    <property type="molecule type" value="Genomic_DNA"/>
</dbReference>
<feature type="transmembrane region" description="Helical" evidence="2">
    <location>
        <begin position="144"/>
        <end position="164"/>
    </location>
</feature>
<name>A0A2I2KNY2_9ACTN</name>
<evidence type="ECO:0000313" key="4">
    <source>
        <dbReference type="Proteomes" id="UP000234331"/>
    </source>
</evidence>
<evidence type="ECO:0000313" key="3">
    <source>
        <dbReference type="EMBL" id="SNQ47383.1"/>
    </source>
</evidence>
<evidence type="ECO:0000256" key="1">
    <source>
        <dbReference type="SAM" id="MobiDB-lite"/>
    </source>
</evidence>
<feature type="transmembrane region" description="Helical" evidence="2">
    <location>
        <begin position="50"/>
        <end position="68"/>
    </location>
</feature>
<sequence>MTGPELTRRTPGASGAPDISGASDAPASAARAGGWWRVVWQWWWTNPRELAGRIVAVALLTASGYIHLDLYSDGYRVIPKVGDMFLLQESGAFAVSALLLLRATPLLRLAAAGLAAGALIGFVLSRTVGVFDFTERGLQPSPDALLSVLTEVALLLVLATPLAARALRRSSAGG</sequence>
<feature type="compositionally biased region" description="Low complexity" evidence="1">
    <location>
        <begin position="16"/>
        <end position="25"/>
    </location>
</feature>
<protein>
    <submittedName>
        <fullName evidence="3">Uncharacterized protein</fullName>
    </submittedName>
</protein>
<feature type="transmembrane region" description="Helical" evidence="2">
    <location>
        <begin position="84"/>
        <end position="101"/>
    </location>
</feature>
<gene>
    <name evidence="3" type="ORF">FRACA_1860009</name>
</gene>
<reference evidence="3 4" key="1">
    <citation type="submission" date="2017-06" db="EMBL/GenBank/DDBJ databases">
        <authorList>
            <person name="Kim H.J."/>
            <person name="Triplett B.A."/>
        </authorList>
    </citation>
    <scope>NUCLEOTIDE SEQUENCE [LARGE SCALE GENOMIC DNA]</scope>
    <source>
        <strain evidence="3">FRACA_ARgP5</strain>
    </source>
</reference>
<organism evidence="3 4">
    <name type="scientific">Frankia canadensis</name>
    <dbReference type="NCBI Taxonomy" id="1836972"/>
    <lineage>
        <taxon>Bacteria</taxon>
        <taxon>Bacillati</taxon>
        <taxon>Actinomycetota</taxon>
        <taxon>Actinomycetes</taxon>
        <taxon>Frankiales</taxon>
        <taxon>Frankiaceae</taxon>
        <taxon>Frankia</taxon>
    </lineage>
</organism>
<feature type="region of interest" description="Disordered" evidence="1">
    <location>
        <begin position="1"/>
        <end position="25"/>
    </location>
</feature>
<keyword evidence="2" id="KW-0472">Membrane</keyword>
<dbReference type="AlphaFoldDB" id="A0A2I2KNY2"/>
<keyword evidence="2" id="KW-1133">Transmembrane helix</keyword>
<feature type="transmembrane region" description="Helical" evidence="2">
    <location>
        <begin position="106"/>
        <end position="124"/>
    </location>
</feature>
<accession>A0A2I2KNY2</accession>
<keyword evidence="2" id="KW-0812">Transmembrane</keyword>
<dbReference type="Proteomes" id="UP000234331">
    <property type="component" value="Unassembled WGS sequence"/>
</dbReference>
<evidence type="ECO:0000256" key="2">
    <source>
        <dbReference type="SAM" id="Phobius"/>
    </source>
</evidence>
<proteinExistence type="predicted"/>
<keyword evidence="4" id="KW-1185">Reference proteome</keyword>